<evidence type="ECO:0000313" key="4">
    <source>
        <dbReference type="Proteomes" id="UP000016924"/>
    </source>
</evidence>
<dbReference type="EMBL" id="JH767555">
    <property type="protein sequence ID" value="EON61327.1"/>
    <property type="molecule type" value="Genomic_DNA"/>
</dbReference>
<name>R7YHE4_CONA1</name>
<feature type="region of interest" description="Disordered" evidence="2">
    <location>
        <begin position="147"/>
        <end position="169"/>
    </location>
</feature>
<dbReference type="GeneID" id="19897851"/>
<dbReference type="AlphaFoldDB" id="R7YHE4"/>
<sequence>MPIPFYQLTQPPPQYPHDTPTSAGQAIDEAILPQSDNLIAQQVSPEYEYDGRYDDNDTSVAAWDPAVPQERHTNCQADAAFQQAGMVLGDRYEFAVRGLLALGTGNGASLMAPSNIPNSSNLNHTTRRLSLPVLGDGTASPEVLEHQHQKNNADARREPSMSLSGIRASSTEASNISQERMLELMRHYRYEVAPWLDICDLGQLFGVTVPRLAMDCETVRWAVLALSAASANHLSSFGSQPGSESRDYICLSEAHQSRDSGIEAFTGSLAVMLRRVCYFISDIPKAWAQDLDLDYRAKFADALSLQAAGTDLVVAVRWLSLRIGKQAEHSQTGRSSMPEPHWDRDGLNPFIELSAALHTGAPVHIPFPISSNATLARCSADMFGEMFHYAHGPLLLCARTVNFCSRDVEASVSADSQSRRNPLKSWKALFEELDVWYSSRPEEFQAMVELQSWQGTDAHENAFPVILFTNGAAIFANQLYHTAMLLLLQNKPRTLGLTYRHSSIVSPLWHAQRICNIALHNDRRESWDLCLISSLLVAARCMTHESQQLAILQGFERIKALTGWNINDCLSTLREEWHLAEAN</sequence>
<evidence type="ECO:0000313" key="3">
    <source>
        <dbReference type="EMBL" id="EON61327.1"/>
    </source>
</evidence>
<dbReference type="PANTHER" id="PTHR37534">
    <property type="entry name" value="TRANSCRIPTIONAL ACTIVATOR PROTEIN UGA3"/>
    <property type="match status" value="1"/>
</dbReference>
<accession>R7YHE4</accession>
<evidence type="ECO:0000256" key="1">
    <source>
        <dbReference type="ARBA" id="ARBA00023242"/>
    </source>
</evidence>
<keyword evidence="1" id="KW-0539">Nucleus</keyword>
<dbReference type="GO" id="GO:0000976">
    <property type="term" value="F:transcription cis-regulatory region binding"/>
    <property type="evidence" value="ECO:0007669"/>
    <property type="project" value="TreeGrafter"/>
</dbReference>
<keyword evidence="4" id="KW-1185">Reference proteome</keyword>
<dbReference type="HOGENOM" id="CLU_008719_6_2_1"/>
<gene>
    <name evidence="3" type="ORF">W97_00540</name>
</gene>
<dbReference type="STRING" id="1168221.R7YHE4"/>
<dbReference type="OMA" id="FTRCRTG"/>
<evidence type="ECO:0000256" key="2">
    <source>
        <dbReference type="SAM" id="MobiDB-lite"/>
    </source>
</evidence>
<dbReference type="PANTHER" id="PTHR37534:SF2">
    <property type="entry name" value="N-ACETYLTRANSFERASE DOMAIN-CONTAINING PROTEIN"/>
    <property type="match status" value="1"/>
</dbReference>
<feature type="compositionally biased region" description="Basic and acidic residues" evidence="2">
    <location>
        <begin position="147"/>
        <end position="159"/>
    </location>
</feature>
<dbReference type="GO" id="GO:0005634">
    <property type="term" value="C:nucleus"/>
    <property type="evidence" value="ECO:0007669"/>
    <property type="project" value="TreeGrafter"/>
</dbReference>
<proteinExistence type="predicted"/>
<dbReference type="OrthoDB" id="4475584at2759"/>
<evidence type="ECO:0008006" key="5">
    <source>
        <dbReference type="Google" id="ProtNLM"/>
    </source>
</evidence>
<reference evidence="4" key="1">
    <citation type="submission" date="2012-06" db="EMBL/GenBank/DDBJ databases">
        <title>The genome sequence of Coniosporium apollinis CBS 100218.</title>
        <authorList>
            <consortium name="The Broad Institute Genome Sequencing Platform"/>
            <person name="Cuomo C."/>
            <person name="Gorbushina A."/>
            <person name="Noack S."/>
            <person name="Walker B."/>
            <person name="Young S.K."/>
            <person name="Zeng Q."/>
            <person name="Gargeya S."/>
            <person name="Fitzgerald M."/>
            <person name="Haas B."/>
            <person name="Abouelleil A."/>
            <person name="Alvarado L."/>
            <person name="Arachchi H.M."/>
            <person name="Berlin A.M."/>
            <person name="Chapman S.B."/>
            <person name="Goldberg J."/>
            <person name="Griggs A."/>
            <person name="Gujja S."/>
            <person name="Hansen M."/>
            <person name="Howarth C."/>
            <person name="Imamovic A."/>
            <person name="Larimer J."/>
            <person name="McCowan C."/>
            <person name="Montmayeur A."/>
            <person name="Murphy C."/>
            <person name="Neiman D."/>
            <person name="Pearson M."/>
            <person name="Priest M."/>
            <person name="Roberts A."/>
            <person name="Saif S."/>
            <person name="Shea T."/>
            <person name="Sisk P."/>
            <person name="Sykes S."/>
            <person name="Wortman J."/>
            <person name="Nusbaum C."/>
            <person name="Birren B."/>
        </authorList>
    </citation>
    <scope>NUCLEOTIDE SEQUENCE [LARGE SCALE GENOMIC DNA]</scope>
    <source>
        <strain evidence="4">CBS 100218</strain>
    </source>
</reference>
<dbReference type="GO" id="GO:0045944">
    <property type="term" value="P:positive regulation of transcription by RNA polymerase II"/>
    <property type="evidence" value="ECO:0007669"/>
    <property type="project" value="TreeGrafter"/>
</dbReference>
<organism evidence="3 4">
    <name type="scientific">Coniosporium apollinis (strain CBS 100218)</name>
    <name type="common">Rock-inhabiting black yeast</name>
    <dbReference type="NCBI Taxonomy" id="1168221"/>
    <lineage>
        <taxon>Eukaryota</taxon>
        <taxon>Fungi</taxon>
        <taxon>Dikarya</taxon>
        <taxon>Ascomycota</taxon>
        <taxon>Pezizomycotina</taxon>
        <taxon>Dothideomycetes</taxon>
        <taxon>Dothideomycetes incertae sedis</taxon>
        <taxon>Coniosporium</taxon>
    </lineage>
</organism>
<dbReference type="eggNOG" id="ENOG502SMN8">
    <property type="taxonomic scope" value="Eukaryota"/>
</dbReference>
<dbReference type="Proteomes" id="UP000016924">
    <property type="component" value="Unassembled WGS sequence"/>
</dbReference>
<dbReference type="RefSeq" id="XP_007776644.1">
    <property type="nucleotide sequence ID" value="XM_007778454.1"/>
</dbReference>
<protein>
    <recommendedName>
        <fullName evidence="5">Transcription factor domain-containing protein</fullName>
    </recommendedName>
</protein>
<feature type="region of interest" description="Disordered" evidence="2">
    <location>
        <begin position="1"/>
        <end position="23"/>
    </location>
</feature>
<dbReference type="GO" id="GO:0003700">
    <property type="term" value="F:DNA-binding transcription factor activity"/>
    <property type="evidence" value="ECO:0007669"/>
    <property type="project" value="TreeGrafter"/>
</dbReference>